<gene>
    <name evidence="4" type="ORF">M0813_04816</name>
</gene>
<dbReference type="Pfam" id="PF00415">
    <property type="entry name" value="RCC1"/>
    <property type="match status" value="1"/>
</dbReference>
<sequence>MTFDTFAFGWSAFDLSNEKKDILKGYKVNSIEGVRMIAGGDQSCLVWSGKNELYLCWCNSEKKKHHSVLENEEIMKITANNYNNLILTRSGKVYSIGDFGEGGMLPFQDPKKCHPYFPRLITWFIENNLKVIDIACNATGYFYITSNKTLYSSGSQIYEYNHEPKDNFPIKVWENVDKVMSGVNGLSVFLICGDELYAYGRNEHGKLGLGYVNMEFVPALVPNFKGNEIKNICCRTDHTLLLTKTGKIYYAGKLNYSAKPTKDFILLDQFKDKTVQSIGCGSEHSIVITTDKKFYIWGVENLVPTLMTDLDFAMPDYPLEFNCGLFCNFLYPSPNVNPIIFDFLNILINGDFSDYQINQIKCHTFFLELRTGHTKEEVSKILENYNKTETFTFLKWVYSGIIDNYELILEILKKLNLQISSEREFLNLIKSFYNDNNFNDITILIKKNPIKINEIVNKKERKKRLRNKRKKKRRRKKQMTNLKQQLVNHELNEKQLNNIKNEMLMNGKFLKIKMNRFILLVRSGLYRSLFKFTENTNNNQIKDYSRKSADSLQIFYKYFYTNEIEFFPKNSENKRESIINELNELNDYFQFNRMCKI</sequence>
<comment type="caution">
    <text evidence="4">The sequence shown here is derived from an EMBL/GenBank/DDBJ whole genome shotgun (WGS) entry which is preliminary data.</text>
</comment>
<evidence type="ECO:0000313" key="5">
    <source>
        <dbReference type="Proteomes" id="UP001150062"/>
    </source>
</evidence>
<organism evidence="4 5">
    <name type="scientific">Anaeramoeba flamelloides</name>
    <dbReference type="NCBI Taxonomy" id="1746091"/>
    <lineage>
        <taxon>Eukaryota</taxon>
        <taxon>Metamonada</taxon>
        <taxon>Anaeramoebidae</taxon>
        <taxon>Anaeramoeba</taxon>
    </lineage>
</organism>
<proteinExistence type="predicted"/>
<feature type="region of interest" description="Disordered" evidence="2">
    <location>
        <begin position="461"/>
        <end position="480"/>
    </location>
</feature>
<dbReference type="SUPFAM" id="SSF50985">
    <property type="entry name" value="RCC1/BLIP-II"/>
    <property type="match status" value="1"/>
</dbReference>
<dbReference type="InterPro" id="IPR009091">
    <property type="entry name" value="RCC1/BLIP-II"/>
</dbReference>
<dbReference type="Proteomes" id="UP001150062">
    <property type="component" value="Unassembled WGS sequence"/>
</dbReference>
<dbReference type="PROSITE" id="PS00626">
    <property type="entry name" value="RCC1_2"/>
    <property type="match status" value="1"/>
</dbReference>
<protein>
    <recommendedName>
        <fullName evidence="3">BTB domain-containing protein</fullName>
    </recommendedName>
</protein>
<evidence type="ECO:0000259" key="3">
    <source>
        <dbReference type="PROSITE" id="PS50097"/>
    </source>
</evidence>
<reference evidence="4" key="1">
    <citation type="submission" date="2022-08" db="EMBL/GenBank/DDBJ databases">
        <title>Novel sulfate-reducing endosymbionts in the free-living metamonad Anaeramoeba.</title>
        <authorList>
            <person name="Jerlstrom-Hultqvist J."/>
            <person name="Cepicka I."/>
            <person name="Gallot-Lavallee L."/>
            <person name="Salas-Leiva D."/>
            <person name="Curtis B.A."/>
            <person name="Zahonova K."/>
            <person name="Pipaliya S."/>
            <person name="Dacks J."/>
            <person name="Roger A.J."/>
        </authorList>
    </citation>
    <scope>NUCLEOTIDE SEQUENCE</scope>
    <source>
        <strain evidence="4">Schooner1</strain>
    </source>
</reference>
<evidence type="ECO:0000256" key="2">
    <source>
        <dbReference type="SAM" id="MobiDB-lite"/>
    </source>
</evidence>
<dbReference type="InterPro" id="IPR051553">
    <property type="entry name" value="Ran_GTPase-activating"/>
</dbReference>
<dbReference type="InterPro" id="IPR000210">
    <property type="entry name" value="BTB/POZ_dom"/>
</dbReference>
<accession>A0ABQ8XI34</accession>
<feature type="repeat" description="RCC1" evidence="1">
    <location>
        <begin position="194"/>
        <end position="245"/>
    </location>
</feature>
<evidence type="ECO:0000313" key="4">
    <source>
        <dbReference type="EMBL" id="KAJ6232297.1"/>
    </source>
</evidence>
<dbReference type="Gene3D" id="2.130.10.30">
    <property type="entry name" value="Regulator of chromosome condensation 1/beta-lactamase-inhibitor protein II"/>
    <property type="match status" value="1"/>
</dbReference>
<feature type="compositionally biased region" description="Basic residues" evidence="2">
    <location>
        <begin position="461"/>
        <end position="478"/>
    </location>
</feature>
<dbReference type="EMBL" id="JAOAOG010000292">
    <property type="protein sequence ID" value="KAJ6232297.1"/>
    <property type="molecule type" value="Genomic_DNA"/>
</dbReference>
<dbReference type="Pfam" id="PF13540">
    <property type="entry name" value="RCC1_2"/>
    <property type="match status" value="1"/>
</dbReference>
<dbReference type="PANTHER" id="PTHR45982:SF1">
    <property type="entry name" value="REGULATOR OF CHROMOSOME CONDENSATION"/>
    <property type="match status" value="1"/>
</dbReference>
<dbReference type="InterPro" id="IPR000408">
    <property type="entry name" value="Reg_chr_condens"/>
</dbReference>
<keyword evidence="5" id="KW-1185">Reference proteome</keyword>
<dbReference type="PROSITE" id="PS50012">
    <property type="entry name" value="RCC1_3"/>
    <property type="match status" value="1"/>
</dbReference>
<dbReference type="PROSITE" id="PS50097">
    <property type="entry name" value="BTB"/>
    <property type="match status" value="1"/>
</dbReference>
<dbReference type="PANTHER" id="PTHR45982">
    <property type="entry name" value="REGULATOR OF CHROMOSOME CONDENSATION"/>
    <property type="match status" value="1"/>
</dbReference>
<name>A0ABQ8XI34_9EUKA</name>
<feature type="domain" description="BTB" evidence="3">
    <location>
        <begin position="500"/>
        <end position="568"/>
    </location>
</feature>
<evidence type="ECO:0000256" key="1">
    <source>
        <dbReference type="PROSITE-ProRule" id="PRU00235"/>
    </source>
</evidence>